<dbReference type="PROSITE" id="PS50222">
    <property type="entry name" value="EF_HAND_2"/>
    <property type="match status" value="1"/>
</dbReference>
<accession>A0A3M7Q9U9</accession>
<dbReference type="GO" id="GO:0005509">
    <property type="term" value="F:calcium ion binding"/>
    <property type="evidence" value="ECO:0007669"/>
    <property type="project" value="InterPro"/>
</dbReference>
<dbReference type="SUPFAM" id="SSF47473">
    <property type="entry name" value="EF-hand"/>
    <property type="match status" value="1"/>
</dbReference>
<dbReference type="Proteomes" id="UP000276133">
    <property type="component" value="Unassembled WGS sequence"/>
</dbReference>
<dbReference type="SMART" id="SM00054">
    <property type="entry name" value="EFh"/>
    <property type="match status" value="2"/>
</dbReference>
<reference evidence="2 3" key="1">
    <citation type="journal article" date="2018" name="Sci. Rep.">
        <title>Genomic signatures of local adaptation to the degree of environmental predictability in rotifers.</title>
        <authorList>
            <person name="Franch-Gras L."/>
            <person name="Hahn C."/>
            <person name="Garcia-Roger E.M."/>
            <person name="Carmona M.J."/>
            <person name="Serra M."/>
            <person name="Gomez A."/>
        </authorList>
    </citation>
    <scope>NUCLEOTIDE SEQUENCE [LARGE SCALE GENOMIC DNA]</scope>
    <source>
        <strain evidence="2">HYR1</strain>
    </source>
</reference>
<comment type="caution">
    <text evidence="2">The sequence shown here is derived from an EMBL/GenBank/DDBJ whole genome shotgun (WGS) entry which is preliminary data.</text>
</comment>
<evidence type="ECO:0000313" key="2">
    <source>
        <dbReference type="EMBL" id="RNA07944.1"/>
    </source>
</evidence>
<dbReference type="Pfam" id="PF00036">
    <property type="entry name" value="EF-hand_1"/>
    <property type="match status" value="1"/>
</dbReference>
<dbReference type="OrthoDB" id="26525at2759"/>
<dbReference type="Gene3D" id="1.10.238.10">
    <property type="entry name" value="EF-hand"/>
    <property type="match status" value="1"/>
</dbReference>
<sequence>MEEVFEKIFKLYDNDNDGFVDFSNFAKILSKLEVELLANYPIQRNYATLDINNFPDYTLNELTSYIQNSEKFASHKKECGEFFEKLDEDKDGIVRIEDLKSNQIYAVIFNDISKQEINLEEFTNILIKRLFQTLIDKQYK</sequence>
<evidence type="ECO:0000259" key="1">
    <source>
        <dbReference type="PROSITE" id="PS50222"/>
    </source>
</evidence>
<keyword evidence="3" id="KW-1185">Reference proteome</keyword>
<gene>
    <name evidence="2" type="ORF">BpHYR1_002164</name>
</gene>
<dbReference type="EMBL" id="REGN01006892">
    <property type="protein sequence ID" value="RNA07944.1"/>
    <property type="molecule type" value="Genomic_DNA"/>
</dbReference>
<feature type="domain" description="EF-hand" evidence="1">
    <location>
        <begin position="1"/>
        <end position="35"/>
    </location>
</feature>
<proteinExistence type="predicted"/>
<evidence type="ECO:0000313" key="3">
    <source>
        <dbReference type="Proteomes" id="UP000276133"/>
    </source>
</evidence>
<protein>
    <recommendedName>
        <fullName evidence="1">EF-hand domain-containing protein</fullName>
    </recommendedName>
</protein>
<dbReference type="InterPro" id="IPR011992">
    <property type="entry name" value="EF-hand-dom_pair"/>
</dbReference>
<dbReference type="AlphaFoldDB" id="A0A3M7Q9U9"/>
<organism evidence="2 3">
    <name type="scientific">Brachionus plicatilis</name>
    <name type="common">Marine rotifer</name>
    <name type="synonym">Brachionus muelleri</name>
    <dbReference type="NCBI Taxonomy" id="10195"/>
    <lineage>
        <taxon>Eukaryota</taxon>
        <taxon>Metazoa</taxon>
        <taxon>Spiralia</taxon>
        <taxon>Gnathifera</taxon>
        <taxon>Rotifera</taxon>
        <taxon>Eurotatoria</taxon>
        <taxon>Monogononta</taxon>
        <taxon>Pseudotrocha</taxon>
        <taxon>Ploima</taxon>
        <taxon>Brachionidae</taxon>
        <taxon>Brachionus</taxon>
    </lineage>
</organism>
<name>A0A3M7Q9U9_BRAPC</name>
<dbReference type="InterPro" id="IPR002048">
    <property type="entry name" value="EF_hand_dom"/>
</dbReference>